<organism evidence="1 2">
    <name type="scientific">Roseibium polysiphoniae</name>
    <dbReference type="NCBI Taxonomy" id="2571221"/>
    <lineage>
        <taxon>Bacteria</taxon>
        <taxon>Pseudomonadati</taxon>
        <taxon>Pseudomonadota</taxon>
        <taxon>Alphaproteobacteria</taxon>
        <taxon>Hyphomicrobiales</taxon>
        <taxon>Stappiaceae</taxon>
        <taxon>Roseibium</taxon>
    </lineage>
</organism>
<keyword evidence="2" id="KW-1185">Reference proteome</keyword>
<protein>
    <submittedName>
        <fullName evidence="1">Uncharacterized protein</fullName>
    </submittedName>
</protein>
<dbReference type="RefSeq" id="WP_162858358.1">
    <property type="nucleotide sequence ID" value="NZ_JACYXJ010000001.1"/>
</dbReference>
<gene>
    <name evidence="1" type="ORF">IG617_03500</name>
</gene>
<dbReference type="EMBL" id="JACYXJ010000001">
    <property type="protein sequence ID" value="MBD8875348.1"/>
    <property type="molecule type" value="Genomic_DNA"/>
</dbReference>
<accession>A0ABR9C6X0</accession>
<comment type="caution">
    <text evidence="1">The sequence shown here is derived from an EMBL/GenBank/DDBJ whole genome shotgun (WGS) entry which is preliminary data.</text>
</comment>
<proteinExistence type="predicted"/>
<evidence type="ECO:0000313" key="1">
    <source>
        <dbReference type="EMBL" id="MBD8875348.1"/>
    </source>
</evidence>
<evidence type="ECO:0000313" key="2">
    <source>
        <dbReference type="Proteomes" id="UP000615687"/>
    </source>
</evidence>
<reference evidence="1 2" key="1">
    <citation type="submission" date="2020-09" db="EMBL/GenBank/DDBJ databases">
        <title>The genome sequence of type strain Labrenzia polysiphoniae KACC 19711.</title>
        <authorList>
            <person name="Liu Y."/>
        </authorList>
    </citation>
    <scope>NUCLEOTIDE SEQUENCE [LARGE SCALE GENOMIC DNA]</scope>
    <source>
        <strain evidence="1 2">KACC 19711</strain>
    </source>
</reference>
<sequence length="53" mass="5641">MKLPYQAPSINREDRINSAIDSSVAPAFWGALASAAAPIAIDLGKKALRGLFR</sequence>
<name>A0ABR9C6X0_9HYPH</name>
<dbReference type="Proteomes" id="UP000615687">
    <property type="component" value="Unassembled WGS sequence"/>
</dbReference>